<sequence length="134" mass="15656">MHTPNVLNLEHTLSVHGGIELTLVMHEYGLYVSQSQLVTNWYDFRLLALVIAFSQQGQTRRLVYSLPKQSDLFDLQLSFQLCVHQTCCGRFQSSRIQISYSFVDVDDARETIHEFWKQLLKHVKCLENLKKVEI</sequence>
<evidence type="ECO:0000313" key="2">
    <source>
        <dbReference type="Proteomes" id="UP000240904"/>
    </source>
</evidence>
<comment type="caution">
    <text evidence="1">The sequence shown here is derived from an EMBL/GenBank/DDBJ whole genome shotgun (WGS) entry which is preliminary data.</text>
</comment>
<name>A0A2T3N321_9GAMM</name>
<proteinExistence type="predicted"/>
<accession>A0A2T3N321</accession>
<evidence type="ECO:0000313" key="1">
    <source>
        <dbReference type="EMBL" id="PSW06728.1"/>
    </source>
</evidence>
<gene>
    <name evidence="1" type="ORF">C9I89_04120</name>
</gene>
<organism evidence="1 2">
    <name type="scientific">Photobacterium lipolyticum</name>
    <dbReference type="NCBI Taxonomy" id="266810"/>
    <lineage>
        <taxon>Bacteria</taxon>
        <taxon>Pseudomonadati</taxon>
        <taxon>Pseudomonadota</taxon>
        <taxon>Gammaproteobacteria</taxon>
        <taxon>Vibrionales</taxon>
        <taxon>Vibrionaceae</taxon>
        <taxon>Photobacterium</taxon>
    </lineage>
</organism>
<protein>
    <submittedName>
        <fullName evidence="1">Uncharacterized protein</fullName>
    </submittedName>
</protein>
<reference evidence="1 2" key="1">
    <citation type="submission" date="2018-03" db="EMBL/GenBank/DDBJ databases">
        <title>Whole genome sequencing of Histamine producing bacteria.</title>
        <authorList>
            <person name="Butler K."/>
        </authorList>
    </citation>
    <scope>NUCLEOTIDE SEQUENCE [LARGE SCALE GENOMIC DNA]</scope>
    <source>
        <strain evidence="1 2">DSM 16190</strain>
    </source>
</reference>
<dbReference type="EMBL" id="PYMC01000002">
    <property type="protein sequence ID" value="PSW06728.1"/>
    <property type="molecule type" value="Genomic_DNA"/>
</dbReference>
<dbReference type="Proteomes" id="UP000240904">
    <property type="component" value="Unassembled WGS sequence"/>
</dbReference>
<keyword evidence="2" id="KW-1185">Reference proteome</keyword>
<dbReference type="AlphaFoldDB" id="A0A2T3N321"/>